<evidence type="ECO:0000313" key="3">
    <source>
        <dbReference type="Proteomes" id="UP000679373"/>
    </source>
</evidence>
<dbReference type="NCBIfam" id="NF033573">
    <property type="entry name" value="transpos_IS200"/>
    <property type="match status" value="1"/>
</dbReference>
<dbReference type="SMART" id="SM01321">
    <property type="entry name" value="Y1_Tnp"/>
    <property type="match status" value="1"/>
</dbReference>
<reference evidence="2" key="1">
    <citation type="submission" date="2021-04" db="EMBL/GenBank/DDBJ databases">
        <title>Complete genome sequence of the type strain Clostridium beijerinckii NRRL B-598.</title>
        <authorList>
            <person name="Sedlar K."/>
            <person name="Branska B."/>
            <person name="Bezdicek M."/>
            <person name="Nykrynova M."/>
            <person name="Lengerova M."/>
            <person name="Skutkova H."/>
            <person name="Patakova P."/>
        </authorList>
    </citation>
    <scope>NUCLEOTIDE SEQUENCE</scope>
    <source>
        <strain evidence="2">DSM 791</strain>
    </source>
</reference>
<feature type="domain" description="Transposase IS200-like" evidence="1">
    <location>
        <begin position="11"/>
        <end position="130"/>
    </location>
</feature>
<proteinExistence type="predicted"/>
<gene>
    <name evidence="2" type="primary">tnpA</name>
    <name evidence="2" type="ORF">KEC93_10340</name>
</gene>
<organism evidence="2 3">
    <name type="scientific">Clostridium beijerinckii</name>
    <name type="common">Clostridium MP</name>
    <dbReference type="NCBI Taxonomy" id="1520"/>
    <lineage>
        <taxon>Bacteria</taxon>
        <taxon>Bacillati</taxon>
        <taxon>Bacillota</taxon>
        <taxon>Clostridia</taxon>
        <taxon>Eubacteriales</taxon>
        <taxon>Clostridiaceae</taxon>
        <taxon>Clostridium</taxon>
    </lineage>
</organism>
<evidence type="ECO:0000313" key="2">
    <source>
        <dbReference type="EMBL" id="QUN37177.1"/>
    </source>
</evidence>
<dbReference type="InterPro" id="IPR002686">
    <property type="entry name" value="Transposase_17"/>
</dbReference>
<keyword evidence="3" id="KW-1185">Reference proteome</keyword>
<dbReference type="RefSeq" id="WP_065416022.1">
    <property type="nucleotide sequence ID" value="NZ_BKAK01000138.1"/>
</dbReference>
<dbReference type="GeneID" id="66344925"/>
<dbReference type="Proteomes" id="UP000679373">
    <property type="component" value="Chromosome"/>
</dbReference>
<dbReference type="GO" id="GO:0006313">
    <property type="term" value="P:DNA transposition"/>
    <property type="evidence" value="ECO:0007669"/>
    <property type="project" value="InterPro"/>
</dbReference>
<sequence length="143" mass="16777">MDEYNKGSHTIYDIKYHVIWVTKYRYKVLNKPIASRLRELIRQGCEARNIAIVRGSIGKDHVHMLIGCSPNIAPSKVVQYLKGRSSRLIQDEFPELKKRYWGQHLWARGYFCATVGSVTEETIKRYIESQELSDKEDIFKIEQ</sequence>
<dbReference type="GO" id="GO:0004803">
    <property type="term" value="F:transposase activity"/>
    <property type="evidence" value="ECO:0007669"/>
    <property type="project" value="InterPro"/>
</dbReference>
<dbReference type="InterPro" id="IPR036515">
    <property type="entry name" value="Transposase_17_sf"/>
</dbReference>
<dbReference type="PANTHER" id="PTHR33360">
    <property type="entry name" value="TRANSPOSASE FOR INSERTION SEQUENCE ELEMENT IS200"/>
    <property type="match status" value="1"/>
</dbReference>
<dbReference type="Gene3D" id="3.30.70.1290">
    <property type="entry name" value="Transposase IS200-like"/>
    <property type="match status" value="1"/>
</dbReference>
<dbReference type="EMBL" id="CP073653">
    <property type="protein sequence ID" value="QUN37177.1"/>
    <property type="molecule type" value="Genomic_DNA"/>
</dbReference>
<evidence type="ECO:0000259" key="1">
    <source>
        <dbReference type="SMART" id="SM01321"/>
    </source>
</evidence>
<dbReference type="SUPFAM" id="SSF143422">
    <property type="entry name" value="Transposase IS200-like"/>
    <property type="match status" value="1"/>
</dbReference>
<dbReference type="PANTHER" id="PTHR33360:SF2">
    <property type="entry name" value="TRANSPOSASE FOR INSERTION SEQUENCE ELEMENT IS200"/>
    <property type="match status" value="1"/>
</dbReference>
<dbReference type="AlphaFoldDB" id="A0AB74VLG1"/>
<dbReference type="GO" id="GO:0003677">
    <property type="term" value="F:DNA binding"/>
    <property type="evidence" value="ECO:0007669"/>
    <property type="project" value="InterPro"/>
</dbReference>
<name>A0AB74VLG1_CLOBE</name>
<protein>
    <submittedName>
        <fullName evidence="2">IS200/IS605 family transposase</fullName>
    </submittedName>
</protein>
<dbReference type="Pfam" id="PF01797">
    <property type="entry name" value="Y1_Tnp"/>
    <property type="match status" value="1"/>
</dbReference>
<accession>A0AB74VLG1</accession>